<dbReference type="Pfam" id="PF07235">
    <property type="entry name" value="DUF1427"/>
    <property type="match status" value="1"/>
</dbReference>
<feature type="compositionally biased region" description="Basic and acidic residues" evidence="1">
    <location>
        <begin position="79"/>
        <end position="89"/>
    </location>
</feature>
<evidence type="ECO:0000256" key="1">
    <source>
        <dbReference type="SAM" id="MobiDB-lite"/>
    </source>
</evidence>
<name>A0A4R8LIJ3_9BURK</name>
<reference evidence="3 4" key="1">
    <citation type="submission" date="2019-03" db="EMBL/GenBank/DDBJ databases">
        <title>Genomic Encyclopedia of Type Strains, Phase III (KMG-III): the genomes of soil and plant-associated and newly described type strains.</title>
        <authorList>
            <person name="Whitman W."/>
        </authorList>
    </citation>
    <scope>NUCLEOTIDE SEQUENCE [LARGE SCALE GENOMIC DNA]</scope>
    <source>
        <strain evidence="3 4">LMG 29544</strain>
    </source>
</reference>
<evidence type="ECO:0000313" key="3">
    <source>
        <dbReference type="EMBL" id="TDY43243.1"/>
    </source>
</evidence>
<dbReference type="NCBIfam" id="TIGR03510">
    <property type="entry name" value="XapX"/>
    <property type="match status" value="1"/>
</dbReference>
<organism evidence="3 4">
    <name type="scientific">Paraburkholderia rhizosphaerae</name>
    <dbReference type="NCBI Taxonomy" id="480658"/>
    <lineage>
        <taxon>Bacteria</taxon>
        <taxon>Pseudomonadati</taxon>
        <taxon>Pseudomonadota</taxon>
        <taxon>Betaproteobacteria</taxon>
        <taxon>Burkholderiales</taxon>
        <taxon>Burkholderiaceae</taxon>
        <taxon>Paraburkholderia</taxon>
    </lineage>
</organism>
<proteinExistence type="predicted"/>
<dbReference type="AlphaFoldDB" id="A0A4R8LIJ3"/>
<evidence type="ECO:0000256" key="2">
    <source>
        <dbReference type="SAM" id="Phobius"/>
    </source>
</evidence>
<sequence length="89" mass="9338">MKLYLLSLGAGLLVGLIYSLLHIRSPAPPAIALVGLLGILIGEQALPCAKRLLHASAVHAHSEQDTVRAPAAGNADRPVNARDDRSANR</sequence>
<keyword evidence="2" id="KW-1133">Transmembrane helix</keyword>
<protein>
    <submittedName>
        <fullName evidence="3">XapX domain-containing protein</fullName>
    </submittedName>
</protein>
<comment type="caution">
    <text evidence="3">The sequence shown here is derived from an EMBL/GenBank/DDBJ whole genome shotgun (WGS) entry which is preliminary data.</text>
</comment>
<gene>
    <name evidence="3" type="ORF">BX592_11838</name>
</gene>
<accession>A0A4R8LIJ3</accession>
<dbReference type="Proteomes" id="UP000295509">
    <property type="component" value="Unassembled WGS sequence"/>
</dbReference>
<dbReference type="RefSeq" id="WP_134194530.1">
    <property type="nucleotide sequence ID" value="NZ_JBHLUW010000009.1"/>
</dbReference>
<evidence type="ECO:0000313" key="4">
    <source>
        <dbReference type="Proteomes" id="UP000295509"/>
    </source>
</evidence>
<dbReference type="InterPro" id="IPR009872">
    <property type="entry name" value="DUF1427"/>
</dbReference>
<dbReference type="EMBL" id="SORE01000018">
    <property type="protein sequence ID" value="TDY43243.1"/>
    <property type="molecule type" value="Genomic_DNA"/>
</dbReference>
<keyword evidence="2" id="KW-0472">Membrane</keyword>
<feature type="region of interest" description="Disordered" evidence="1">
    <location>
        <begin position="61"/>
        <end position="89"/>
    </location>
</feature>
<keyword evidence="4" id="KW-1185">Reference proteome</keyword>
<feature type="transmembrane region" description="Helical" evidence="2">
    <location>
        <begin position="29"/>
        <end position="46"/>
    </location>
</feature>
<dbReference type="InterPro" id="IPR020017">
    <property type="entry name" value="XapX_domain"/>
</dbReference>
<dbReference type="OrthoDB" id="4302993at2"/>
<keyword evidence="2" id="KW-0812">Transmembrane</keyword>